<proteinExistence type="predicted"/>
<keyword evidence="1" id="KW-0472">Membrane</keyword>
<keyword evidence="1" id="KW-0812">Transmembrane</keyword>
<sequence>MELVPTYHVEEKENSRLVAESSTVSHIGGGGGLSGFLIYMYLFFSFLL</sequence>
<reference evidence="2" key="1">
    <citation type="submission" date="2018-02" db="EMBL/GenBank/DDBJ databases">
        <title>Rhizophora mucronata_Transcriptome.</title>
        <authorList>
            <person name="Meera S.P."/>
            <person name="Sreeshan A."/>
            <person name="Augustine A."/>
        </authorList>
    </citation>
    <scope>NUCLEOTIDE SEQUENCE</scope>
    <source>
        <tissue evidence="2">Leaf</tissue>
    </source>
</reference>
<name>A0A2P2QCX2_RHIMU</name>
<accession>A0A2P2QCX2</accession>
<protein>
    <submittedName>
        <fullName evidence="2">Uncharacterized protein</fullName>
    </submittedName>
</protein>
<evidence type="ECO:0000313" key="2">
    <source>
        <dbReference type="EMBL" id="MBX64737.1"/>
    </source>
</evidence>
<feature type="transmembrane region" description="Helical" evidence="1">
    <location>
        <begin position="27"/>
        <end position="47"/>
    </location>
</feature>
<evidence type="ECO:0000256" key="1">
    <source>
        <dbReference type="SAM" id="Phobius"/>
    </source>
</evidence>
<organism evidence="2">
    <name type="scientific">Rhizophora mucronata</name>
    <name type="common">Asiatic mangrove</name>
    <dbReference type="NCBI Taxonomy" id="61149"/>
    <lineage>
        <taxon>Eukaryota</taxon>
        <taxon>Viridiplantae</taxon>
        <taxon>Streptophyta</taxon>
        <taxon>Embryophyta</taxon>
        <taxon>Tracheophyta</taxon>
        <taxon>Spermatophyta</taxon>
        <taxon>Magnoliopsida</taxon>
        <taxon>eudicotyledons</taxon>
        <taxon>Gunneridae</taxon>
        <taxon>Pentapetalae</taxon>
        <taxon>rosids</taxon>
        <taxon>fabids</taxon>
        <taxon>Malpighiales</taxon>
        <taxon>Rhizophoraceae</taxon>
        <taxon>Rhizophora</taxon>
    </lineage>
</organism>
<keyword evidence="1" id="KW-1133">Transmembrane helix</keyword>
<dbReference type="EMBL" id="GGEC01084253">
    <property type="protein sequence ID" value="MBX64737.1"/>
    <property type="molecule type" value="Transcribed_RNA"/>
</dbReference>
<dbReference type="AlphaFoldDB" id="A0A2P2QCX2"/>